<keyword evidence="5" id="KW-1185">Reference proteome</keyword>
<dbReference type="PANTHER" id="PTHR10605">
    <property type="entry name" value="HEPARAN SULFATE SULFOTRANSFERASE"/>
    <property type="match status" value="1"/>
</dbReference>
<dbReference type="Gene3D" id="3.40.50.300">
    <property type="entry name" value="P-loop containing nucleotide triphosphate hydrolases"/>
    <property type="match status" value="1"/>
</dbReference>
<dbReference type="EMBL" id="DF820455">
    <property type="protein sequence ID" value="GAK49454.1"/>
    <property type="molecule type" value="Genomic_DNA"/>
</dbReference>
<accession>A0A0S6VXB9</accession>
<dbReference type="PANTHER" id="PTHR10605:SF56">
    <property type="entry name" value="BIFUNCTIONAL HEPARAN SULFATE N-DEACETYLASE_N-SULFOTRANSFERASE"/>
    <property type="match status" value="1"/>
</dbReference>
<dbReference type="STRING" id="1499966.U14_00676"/>
<keyword evidence="2" id="KW-0325">Glycoprotein</keyword>
<feature type="domain" description="Sulfotransferase" evidence="3">
    <location>
        <begin position="73"/>
        <end position="194"/>
    </location>
</feature>
<evidence type="ECO:0000256" key="2">
    <source>
        <dbReference type="ARBA" id="ARBA00023180"/>
    </source>
</evidence>
<evidence type="ECO:0000313" key="4">
    <source>
        <dbReference type="EMBL" id="GAK49454.1"/>
    </source>
</evidence>
<dbReference type="GO" id="GO:0008146">
    <property type="term" value="F:sulfotransferase activity"/>
    <property type="evidence" value="ECO:0007669"/>
    <property type="project" value="InterPro"/>
</dbReference>
<keyword evidence="1 4" id="KW-0808">Transferase</keyword>
<dbReference type="Pfam" id="PF00685">
    <property type="entry name" value="Sulfotransfer_1"/>
    <property type="match status" value="1"/>
</dbReference>
<dbReference type="InterPro" id="IPR027417">
    <property type="entry name" value="P-loop_NTPase"/>
</dbReference>
<gene>
    <name evidence="4" type="ORF">U14_00676</name>
</gene>
<reference evidence="4 5" key="1">
    <citation type="journal article" date="2015" name="PeerJ">
        <title>First genomic representation of candidate bacterial phylum KSB3 points to enhanced environmental sensing as a trigger of wastewater bulking.</title>
        <authorList>
            <person name="Sekiguchi Y."/>
            <person name="Ohashi A."/>
            <person name="Parks D.H."/>
            <person name="Yamauchi T."/>
            <person name="Tyson G.W."/>
            <person name="Hugenholtz P."/>
        </authorList>
    </citation>
    <scope>NUCLEOTIDE SEQUENCE [LARGE SCALE GENOMIC DNA]</scope>
</reference>
<protein>
    <submittedName>
        <fullName evidence="4">Sulfotransferase</fullName>
    </submittedName>
</protein>
<dbReference type="SUPFAM" id="SSF52540">
    <property type="entry name" value="P-loop containing nucleoside triphosphate hydrolases"/>
    <property type="match status" value="1"/>
</dbReference>
<dbReference type="InterPro" id="IPR000863">
    <property type="entry name" value="Sulfotransferase_dom"/>
</dbReference>
<dbReference type="HOGENOM" id="CLU_017703_1_1_0"/>
<dbReference type="Proteomes" id="UP000030700">
    <property type="component" value="Unassembled WGS sequence"/>
</dbReference>
<name>A0A0S6VXB9_9BACT</name>
<sequence length="284" mass="34281">MWEYLKQHPQIAMPDDFKYKEPSFFSLHYRFRLKASDYLNLFAGAEGKMAIGEASHAYLSSPESAELIHDIYPDAKIIIILRNPVDRAFSLYQWMFREGYEWLFPFEKALAAEEERLNDKQFEYQNPQYYYNYLYYYSGLYSEQILRYLTRFPKEQMRILLFEDLKYRPLQIVQELYEFLGVDLNFTPVMEIHNKAQMPLWGQGQYFLKQRLPKLLKRYHVPMSLRKWLTQQAVAMNLSLGNFRSLKLNPATRRYLLDCYRDDIRKTSQVIGRNLDMWLTLPEK</sequence>
<organism evidence="4 5">
    <name type="scientific">Candidatus Moduliflexus flocculans</name>
    <dbReference type="NCBI Taxonomy" id="1499966"/>
    <lineage>
        <taxon>Bacteria</taxon>
        <taxon>Candidatus Moduliflexota</taxon>
        <taxon>Candidatus Moduliflexia</taxon>
        <taxon>Candidatus Moduliflexales</taxon>
        <taxon>Candidatus Moduliflexaceae</taxon>
    </lineage>
</organism>
<dbReference type="AlphaFoldDB" id="A0A0S6VXB9"/>
<dbReference type="InterPro" id="IPR037359">
    <property type="entry name" value="NST/OST"/>
</dbReference>
<evidence type="ECO:0000256" key="1">
    <source>
        <dbReference type="ARBA" id="ARBA00022679"/>
    </source>
</evidence>
<proteinExistence type="predicted"/>
<evidence type="ECO:0000259" key="3">
    <source>
        <dbReference type="Pfam" id="PF00685"/>
    </source>
</evidence>
<evidence type="ECO:0000313" key="5">
    <source>
        <dbReference type="Proteomes" id="UP000030700"/>
    </source>
</evidence>